<dbReference type="Pfam" id="PF13477">
    <property type="entry name" value="Glyco_trans_4_2"/>
    <property type="match status" value="1"/>
</dbReference>
<dbReference type="GO" id="GO:0102710">
    <property type="term" value="F:D-inositol-3-phosphate glycosyltransferase activity"/>
    <property type="evidence" value="ECO:0007669"/>
    <property type="project" value="UniProtKB-EC"/>
</dbReference>
<evidence type="ECO:0000313" key="3">
    <source>
        <dbReference type="EMBL" id="VTQ92714.1"/>
    </source>
</evidence>
<keyword evidence="3" id="KW-0328">Glycosyltransferase</keyword>
<evidence type="ECO:0000259" key="2">
    <source>
        <dbReference type="Pfam" id="PF13477"/>
    </source>
</evidence>
<dbReference type="OrthoDB" id="9810929at2"/>
<dbReference type="Proteomes" id="UP000308489">
    <property type="component" value="Chromosome 1"/>
</dbReference>
<reference evidence="3 4" key="1">
    <citation type="submission" date="2019-05" db="EMBL/GenBank/DDBJ databases">
        <authorList>
            <consortium name="Pathogen Informatics"/>
        </authorList>
    </citation>
    <scope>NUCLEOTIDE SEQUENCE [LARGE SCALE GENOMIC DNA]</scope>
    <source>
        <strain evidence="3 4">NCTC503</strain>
    </source>
</reference>
<evidence type="ECO:0000313" key="4">
    <source>
        <dbReference type="Proteomes" id="UP000308489"/>
    </source>
</evidence>
<dbReference type="Pfam" id="PF00534">
    <property type="entry name" value="Glycos_transf_1"/>
    <property type="match status" value="1"/>
</dbReference>
<name>A0A4U9RKT8_HATHI</name>
<gene>
    <name evidence="3" type="primary">mshA_1</name>
    <name evidence="3" type="ORF">NCTC503_01994</name>
</gene>
<dbReference type="InterPro" id="IPR028098">
    <property type="entry name" value="Glyco_trans_4-like_N"/>
</dbReference>
<dbReference type="Gene3D" id="3.40.50.2000">
    <property type="entry name" value="Glycogen Phosphorylase B"/>
    <property type="match status" value="2"/>
</dbReference>
<dbReference type="PANTHER" id="PTHR12526">
    <property type="entry name" value="GLYCOSYLTRANSFERASE"/>
    <property type="match status" value="1"/>
</dbReference>
<feature type="domain" description="Glycosyl transferase family 1" evidence="1">
    <location>
        <begin position="172"/>
        <end position="335"/>
    </location>
</feature>
<protein>
    <submittedName>
        <fullName evidence="3">Group 1 glycosyl transferase family</fullName>
        <ecNumber evidence="3">2.4.1.250</ecNumber>
    </submittedName>
</protein>
<dbReference type="RefSeq" id="WP_138210575.1">
    <property type="nucleotide sequence ID" value="NZ_CBCRUQ010000003.1"/>
</dbReference>
<keyword evidence="4" id="KW-1185">Reference proteome</keyword>
<organism evidence="3 4">
    <name type="scientific">Hathewaya histolytica</name>
    <name type="common">Clostridium histolyticum</name>
    <dbReference type="NCBI Taxonomy" id="1498"/>
    <lineage>
        <taxon>Bacteria</taxon>
        <taxon>Bacillati</taxon>
        <taxon>Bacillota</taxon>
        <taxon>Clostridia</taxon>
        <taxon>Eubacteriales</taxon>
        <taxon>Clostridiaceae</taxon>
        <taxon>Hathewaya</taxon>
    </lineage>
</organism>
<accession>A0A4U9RKT8</accession>
<dbReference type="EC" id="2.4.1.250" evidence="3"/>
<dbReference type="SUPFAM" id="SSF53756">
    <property type="entry name" value="UDP-Glycosyltransferase/glycogen phosphorylase"/>
    <property type="match status" value="1"/>
</dbReference>
<dbReference type="AlphaFoldDB" id="A0A4U9RKT8"/>
<feature type="domain" description="Glycosyltransferase subfamily 4-like N-terminal" evidence="2">
    <location>
        <begin position="2"/>
        <end position="140"/>
    </location>
</feature>
<keyword evidence="3" id="KW-0808">Transferase</keyword>
<proteinExistence type="predicted"/>
<dbReference type="EMBL" id="LR590481">
    <property type="protein sequence ID" value="VTQ92714.1"/>
    <property type="molecule type" value="Genomic_DNA"/>
</dbReference>
<dbReference type="KEGG" id="hhw:NCTC503_01994"/>
<sequence>MKVCYLSDANSIHTKKMCEFFSERGYEIHVISLNYGEINNATVHSFDMDMKLIKNKTGIKKLKYISFIKEIRKIISKINPDIIHAHYASSYGFLGALSGKHPFVLSVWGSDVFDFPKKNFLNKILLKYNLSKADKILSTSSVMAKETALYTNKKVYVTPFGVDINFFKQDTSKRDEVKKEIVIGTIKSLEAHYGIEYLIRAFSEMTFTNQNLRLEIGGVGSQKEFLVSLSKELNIEDKVKFLGFLNRNDVVKKFNDFDIAVFPSTLESFGVAAVEAQACGIPVIVSNVGGLPEATSPNISSLLVEKGNIQELKEALEKLVNDSELRKTMGEAGRKFVEENYNIQDNFNSIDKIYKELINY</sequence>
<dbReference type="InterPro" id="IPR001296">
    <property type="entry name" value="Glyco_trans_1"/>
</dbReference>
<evidence type="ECO:0000259" key="1">
    <source>
        <dbReference type="Pfam" id="PF00534"/>
    </source>
</evidence>
<dbReference type="PANTHER" id="PTHR12526:SF638">
    <property type="entry name" value="SPORE COAT PROTEIN SA"/>
    <property type="match status" value="1"/>
</dbReference>